<dbReference type="AlphaFoldDB" id="S9R4Z9"/>
<accession>S9R4Z9</accession>
<dbReference type="EMBL" id="ANAH02000004">
    <property type="protein sequence ID" value="EPX64003.1"/>
    <property type="molecule type" value="Genomic_DNA"/>
</dbReference>
<keyword evidence="3" id="KW-1185">Reference proteome</keyword>
<dbReference type="eggNOG" id="COG0741">
    <property type="taxonomic scope" value="Bacteria"/>
</dbReference>
<sequence>MAPMTTKLELRITPGSESVLRLVTVPPTELTLKLVGSRRNGRTCTLTLRGTQKHLPSDTVCNVLFKTTSLHADPRNHSVVGVPMRIEGTSCTVEVNVDVFEAGLFGKGRSELTVVPDFPLAKGCTVSNPFEFDHPLRLDGLELGSNLLFGRRLDLKPKRDPVFRDAKLVFSVLHSQELKKDEKPKMAPETQRFATFDWAARDEVMHWRIGCAESEGSLLLLDLGARQGGTTYDLRLELLQETEGEEKCYLVWEKPRALGFKRPVLSGFELGSTSVRIQVDGIEPGFELPMELSLWRWAVHVMDDRYEIPVMYRLGPPSQVDAPSSTFFWSLLFPGDKVERENLFALLRVPKTLSGTDEYVPLSAVFDYDESRFLQFDDEQLWLEPPRNPRAPRPKQQKTPKELATALASKELTFRPTRTPDFGDVRVGVREDKLLVSIKLIGDPSYWRAAAPVFSVHGQVTPSARDQVSDARGPASYPPPARPPEEIMKLTASPSQDNPRLYEALVPLSDKRLLGQKVSLQGKVSHPGAMLWEELVAAPPVFSLDYEAVPRFSGLERSFIELTDDTSHVQFRCHAHHMPNGGKDGAVLEFRVYEKFSNLPEPIALTILRLRYDLPKGKGGYCDAQGVLRARLVDEEDVERVRGAGRFRLEAVVASNGGKVLSHAVPVLAIEFGGAPRSTEGKLIYETHPLVKPEFKNKVLAICAVLGIDPNHLMACMAFETGEKFSAKVQHTGGAQAYGLIQFTKDGSSELGKTLDELRAMTELEQLDYVQLYMSRCIKARGPLRTLSDVYMAILCPAAVGKPEEHICYSAGTKAYTQNINLDNKDPKKRKGYITKQDATARVKEFEDKGRNYITQG</sequence>
<evidence type="ECO:0000313" key="3">
    <source>
        <dbReference type="Proteomes" id="UP000011682"/>
    </source>
</evidence>
<reference evidence="2" key="1">
    <citation type="submission" date="2013-05" db="EMBL/GenBank/DDBJ databases">
        <title>Genome assembly of Cystobacter fuscus DSM 2262.</title>
        <authorList>
            <person name="Sharma G."/>
            <person name="Khatri I."/>
            <person name="Kaur C."/>
            <person name="Mayilraj S."/>
            <person name="Subramanian S."/>
        </authorList>
    </citation>
    <scope>NUCLEOTIDE SEQUENCE [LARGE SCALE GENOMIC DNA]</scope>
    <source>
        <strain evidence="2">DSM 2262</strain>
    </source>
</reference>
<evidence type="ECO:0000256" key="1">
    <source>
        <dbReference type="SAM" id="MobiDB-lite"/>
    </source>
</evidence>
<proteinExistence type="predicted"/>
<evidence type="ECO:0000313" key="2">
    <source>
        <dbReference type="EMBL" id="EPX64003.1"/>
    </source>
</evidence>
<protein>
    <recommendedName>
        <fullName evidence="4">Transglycosylase SLT domain-containing protein</fullName>
    </recommendedName>
</protein>
<comment type="caution">
    <text evidence="2">The sequence shown here is derived from an EMBL/GenBank/DDBJ whole genome shotgun (WGS) entry which is preliminary data.</text>
</comment>
<dbReference type="Proteomes" id="UP000011682">
    <property type="component" value="Unassembled WGS sequence"/>
</dbReference>
<organism evidence="2 3">
    <name type="scientific">Cystobacter fuscus (strain ATCC 25194 / DSM 2262 / NBRC 100088 / M29)</name>
    <dbReference type="NCBI Taxonomy" id="1242864"/>
    <lineage>
        <taxon>Bacteria</taxon>
        <taxon>Pseudomonadati</taxon>
        <taxon>Myxococcota</taxon>
        <taxon>Myxococcia</taxon>
        <taxon>Myxococcales</taxon>
        <taxon>Cystobacterineae</taxon>
        <taxon>Archangiaceae</taxon>
        <taxon>Cystobacter</taxon>
    </lineage>
</organism>
<gene>
    <name evidence="2" type="ORF">D187_005136</name>
</gene>
<feature type="region of interest" description="Disordered" evidence="1">
    <location>
        <begin position="462"/>
        <end position="484"/>
    </location>
</feature>
<evidence type="ECO:0008006" key="4">
    <source>
        <dbReference type="Google" id="ProtNLM"/>
    </source>
</evidence>
<name>S9R4Z9_CYSF2</name>